<evidence type="ECO:0000256" key="6">
    <source>
        <dbReference type="PIRNR" id="PIRNR002889"/>
    </source>
</evidence>
<comment type="subcellular location">
    <subcellularLocation>
        <location evidence="1 6">Bacterial flagellum basal body</location>
    </subcellularLocation>
</comment>
<evidence type="ECO:0000259" key="8">
    <source>
        <dbReference type="Pfam" id="PF00460"/>
    </source>
</evidence>
<keyword evidence="9" id="KW-0966">Cell projection</keyword>
<evidence type="ECO:0000256" key="1">
    <source>
        <dbReference type="ARBA" id="ARBA00004117"/>
    </source>
</evidence>
<feature type="region of interest" description="Disordered" evidence="7">
    <location>
        <begin position="61"/>
        <end position="97"/>
    </location>
</feature>
<keyword evidence="9" id="KW-0282">Flagellum</keyword>
<gene>
    <name evidence="9" type="primary">flgB</name>
    <name evidence="9" type="ORF">PH603_09175</name>
</gene>
<keyword evidence="10" id="KW-1185">Reference proteome</keyword>
<evidence type="ECO:0000256" key="2">
    <source>
        <dbReference type="ARBA" id="ARBA00009677"/>
    </source>
</evidence>
<dbReference type="PIRSF" id="PIRSF002889">
    <property type="entry name" value="Rod_FlgB"/>
    <property type="match status" value="1"/>
</dbReference>
<reference evidence="9" key="1">
    <citation type="submission" date="2023-01" db="EMBL/GenBank/DDBJ databases">
        <title>The genome sequence of Kordiimonadaceae bacterium 6D33.</title>
        <authorList>
            <person name="Liu Y."/>
        </authorList>
    </citation>
    <scope>NUCLEOTIDE SEQUENCE</scope>
    <source>
        <strain evidence="9">6D33</strain>
    </source>
</reference>
<dbReference type="Pfam" id="PF00460">
    <property type="entry name" value="Flg_bb_rod"/>
    <property type="match status" value="1"/>
</dbReference>
<name>A0AAF0BJ55_9PROT</name>
<evidence type="ECO:0000256" key="4">
    <source>
        <dbReference type="ARBA" id="ARBA00023143"/>
    </source>
</evidence>
<comment type="subunit">
    <text evidence="6">The basal body constitutes a major portion of the flagellar organelle and consists of a number of rings mounted on a central rod.</text>
</comment>
<dbReference type="GO" id="GO:0030694">
    <property type="term" value="C:bacterial-type flagellum basal body, rod"/>
    <property type="evidence" value="ECO:0007669"/>
    <property type="project" value="InterPro"/>
</dbReference>
<protein>
    <recommendedName>
        <fullName evidence="3 6">Flagellar basal body rod protein FlgB</fullName>
    </recommendedName>
</protein>
<evidence type="ECO:0000313" key="9">
    <source>
        <dbReference type="EMBL" id="WCL52709.1"/>
    </source>
</evidence>
<evidence type="ECO:0000256" key="5">
    <source>
        <dbReference type="ARBA" id="ARBA00024934"/>
    </source>
</evidence>
<keyword evidence="4 6" id="KW-0975">Bacterial flagellum</keyword>
<dbReference type="KEGG" id="gso:PH603_09175"/>
<dbReference type="InterPro" id="IPR001444">
    <property type="entry name" value="Flag_bb_rod_N"/>
</dbReference>
<dbReference type="NCBIfam" id="TIGR01396">
    <property type="entry name" value="FlgB"/>
    <property type="match status" value="1"/>
</dbReference>
<dbReference type="AlphaFoldDB" id="A0AAF0BJ55"/>
<dbReference type="Proteomes" id="UP001217500">
    <property type="component" value="Chromosome"/>
</dbReference>
<accession>A0AAF0BJ55</accession>
<dbReference type="RefSeq" id="WP_289502064.1">
    <property type="nucleotide sequence ID" value="NZ_CP116805.1"/>
</dbReference>
<organism evidence="9 10">
    <name type="scientific">Gimibacter soli</name>
    <dbReference type="NCBI Taxonomy" id="3024400"/>
    <lineage>
        <taxon>Bacteria</taxon>
        <taxon>Pseudomonadati</taxon>
        <taxon>Pseudomonadota</taxon>
        <taxon>Alphaproteobacteria</taxon>
        <taxon>Kordiimonadales</taxon>
        <taxon>Temperatibacteraceae</taxon>
        <taxon>Gimibacter</taxon>
    </lineage>
</organism>
<evidence type="ECO:0000256" key="3">
    <source>
        <dbReference type="ARBA" id="ARBA00014376"/>
    </source>
</evidence>
<keyword evidence="9" id="KW-0969">Cilium</keyword>
<dbReference type="GO" id="GO:0071973">
    <property type="term" value="P:bacterial-type flagellum-dependent cell motility"/>
    <property type="evidence" value="ECO:0007669"/>
    <property type="project" value="InterPro"/>
</dbReference>
<sequence>MNQIPIMGALKERMRWLNENQSVIAENVANADTPGYRARKLEEQDFSSLVEKFAGDKEVSAPRGTAMLRTDPRHMSPTGAVEGEFKTTKDKSMEEDPDGSAVILEEEMARMADNQMQYGLAVNLYRKNVGLMKKALGKTQ</sequence>
<dbReference type="InterPro" id="IPR006300">
    <property type="entry name" value="FlgB"/>
</dbReference>
<comment type="function">
    <text evidence="5 6">Structural component of flagellum, the bacterial motility apparatus. Part of the rod structure of flagellar basal body.</text>
</comment>
<dbReference type="EMBL" id="CP116805">
    <property type="protein sequence ID" value="WCL52709.1"/>
    <property type="molecule type" value="Genomic_DNA"/>
</dbReference>
<evidence type="ECO:0000313" key="10">
    <source>
        <dbReference type="Proteomes" id="UP001217500"/>
    </source>
</evidence>
<feature type="compositionally biased region" description="Basic and acidic residues" evidence="7">
    <location>
        <begin position="83"/>
        <end position="94"/>
    </location>
</feature>
<feature type="domain" description="Flagellar basal body rod protein N-terminal" evidence="8">
    <location>
        <begin position="20"/>
        <end position="37"/>
    </location>
</feature>
<comment type="similarity">
    <text evidence="2 6">Belongs to the flagella basal body rod proteins family.</text>
</comment>
<evidence type="ECO:0000256" key="7">
    <source>
        <dbReference type="SAM" id="MobiDB-lite"/>
    </source>
</evidence>
<proteinExistence type="inferred from homology"/>